<name>A0A914V6V1_9BILA</name>
<dbReference type="InterPro" id="IPR005331">
    <property type="entry name" value="Sulfotransferase"/>
</dbReference>
<dbReference type="GO" id="GO:0016020">
    <property type="term" value="C:membrane"/>
    <property type="evidence" value="ECO:0007669"/>
    <property type="project" value="InterPro"/>
</dbReference>
<keyword evidence="1" id="KW-1185">Reference proteome</keyword>
<sequence length="108" mass="12469">MNLNYSEDTYDIYTTALFHAAESRVCMIAKNGHTAIQYVSCLLAAVQSGNRRAQKWMLSKSTFKAAYSPTCNELNSIWGRDDDNYKKIVFVRDPLERFVSGWLFVCRR</sequence>
<dbReference type="Proteomes" id="UP000887566">
    <property type="component" value="Unplaced"/>
</dbReference>
<evidence type="ECO:0000313" key="2">
    <source>
        <dbReference type="WBParaSite" id="PSAMB.scaffold1609size29420.g14021.t1"/>
    </source>
</evidence>
<protein>
    <submittedName>
        <fullName evidence="2">Sulfotransferase</fullName>
    </submittedName>
</protein>
<accession>A0A914V6V1</accession>
<reference evidence="2" key="1">
    <citation type="submission" date="2022-11" db="UniProtKB">
        <authorList>
            <consortium name="WormBaseParasite"/>
        </authorList>
    </citation>
    <scope>IDENTIFICATION</scope>
</reference>
<dbReference type="AlphaFoldDB" id="A0A914V6V1"/>
<proteinExistence type="predicted"/>
<dbReference type="GO" id="GO:0008146">
    <property type="term" value="F:sulfotransferase activity"/>
    <property type="evidence" value="ECO:0007669"/>
    <property type="project" value="InterPro"/>
</dbReference>
<dbReference type="WBParaSite" id="PSAMB.scaffold1609size29420.g14021.t1">
    <property type="protein sequence ID" value="PSAMB.scaffold1609size29420.g14021.t1"/>
    <property type="gene ID" value="PSAMB.scaffold1609size29420.g14021"/>
</dbReference>
<organism evidence="1 2">
    <name type="scientific">Plectus sambesii</name>
    <dbReference type="NCBI Taxonomy" id="2011161"/>
    <lineage>
        <taxon>Eukaryota</taxon>
        <taxon>Metazoa</taxon>
        <taxon>Ecdysozoa</taxon>
        <taxon>Nematoda</taxon>
        <taxon>Chromadorea</taxon>
        <taxon>Plectida</taxon>
        <taxon>Plectina</taxon>
        <taxon>Plectoidea</taxon>
        <taxon>Plectidae</taxon>
        <taxon>Plectus</taxon>
    </lineage>
</organism>
<evidence type="ECO:0000313" key="1">
    <source>
        <dbReference type="Proteomes" id="UP000887566"/>
    </source>
</evidence>
<dbReference type="Pfam" id="PF03567">
    <property type="entry name" value="Sulfotransfer_2"/>
    <property type="match status" value="1"/>
</dbReference>